<dbReference type="GO" id="GO:0003677">
    <property type="term" value="F:DNA binding"/>
    <property type="evidence" value="ECO:0007669"/>
    <property type="project" value="UniProtKB-UniRule"/>
</dbReference>
<keyword evidence="1 2" id="KW-0238">DNA-binding</keyword>
<dbReference type="SUPFAM" id="SSF46689">
    <property type="entry name" value="Homeodomain-like"/>
    <property type="match status" value="1"/>
</dbReference>
<reference evidence="4 5" key="1">
    <citation type="journal article" date="2012" name="J. Bacteriol.">
        <title>Genome Sequence of the Lantibiotic Bacteriocin Producer Streptococcus salivarius Strain K12.</title>
        <authorList>
            <person name="Barretto C."/>
            <person name="Alvarez-Martin P."/>
            <person name="Foata F."/>
            <person name="Renault P."/>
            <person name="Berger B."/>
        </authorList>
    </citation>
    <scope>NUCLEOTIDE SEQUENCE [LARGE SCALE GENOMIC DNA]</scope>
    <source>
        <strain evidence="4 5">K12</strain>
    </source>
</reference>
<feature type="DNA-binding region" description="H-T-H motif" evidence="2">
    <location>
        <begin position="35"/>
        <end position="54"/>
    </location>
</feature>
<accession>J7TG32</accession>
<dbReference type="InterPro" id="IPR001647">
    <property type="entry name" value="HTH_TetR"/>
</dbReference>
<dbReference type="InterPro" id="IPR009057">
    <property type="entry name" value="Homeodomain-like_sf"/>
</dbReference>
<evidence type="ECO:0000256" key="1">
    <source>
        <dbReference type="ARBA" id="ARBA00023125"/>
    </source>
</evidence>
<proteinExistence type="predicted"/>
<comment type="caution">
    <text evidence="4">The sequence shown here is derived from an EMBL/GenBank/DDBJ whole genome shotgun (WGS) entry which is preliminary data.</text>
</comment>
<dbReference type="PANTHER" id="PTHR43479">
    <property type="entry name" value="ACREF/ENVCD OPERON REPRESSOR-RELATED"/>
    <property type="match status" value="1"/>
</dbReference>
<dbReference type="PANTHER" id="PTHR43479:SF20">
    <property type="entry name" value="HTH TETR-TYPE DOMAIN-CONTAINING PROTEIN"/>
    <property type="match status" value="1"/>
</dbReference>
<dbReference type="Gene3D" id="1.10.357.10">
    <property type="entry name" value="Tetracycline Repressor, domain 2"/>
    <property type="match status" value="1"/>
</dbReference>
<evidence type="ECO:0000313" key="4">
    <source>
        <dbReference type="EMBL" id="EJO15826.1"/>
    </source>
</evidence>
<dbReference type="Pfam" id="PF00440">
    <property type="entry name" value="TetR_N"/>
    <property type="match status" value="1"/>
</dbReference>
<keyword evidence="5" id="KW-1185">Reference proteome</keyword>
<evidence type="ECO:0000259" key="3">
    <source>
        <dbReference type="PROSITE" id="PS50977"/>
    </source>
</evidence>
<dbReference type="PATRIC" id="fig|1200793.3.peg.1803"/>
<dbReference type="InterPro" id="IPR036271">
    <property type="entry name" value="Tet_transcr_reg_TetR-rel_C_sf"/>
</dbReference>
<protein>
    <submittedName>
        <fullName evidence="4">Transcriptional regulator, TetR family</fullName>
    </submittedName>
</protein>
<dbReference type="SUPFAM" id="SSF48498">
    <property type="entry name" value="Tetracyclin repressor-like, C-terminal domain"/>
    <property type="match status" value="1"/>
</dbReference>
<dbReference type="EMBL" id="ALIF01000006">
    <property type="protein sequence ID" value="EJO15826.1"/>
    <property type="molecule type" value="Genomic_DNA"/>
</dbReference>
<evidence type="ECO:0000313" key="5">
    <source>
        <dbReference type="Proteomes" id="UP000006983"/>
    </source>
</evidence>
<sequence>MQIGVKMKRNTAELKEKLITTGIEEIRIRGIDQLSIRTVAQRCGITHGAPYKHFENKGVYLQVVLERLSEIFLKYLTQGIDSSLDVRDQLVLMGCNFVEFAQKETNSFEALFIKFPFNYMELTQDSISVNAHLPGFEHFKSVVLKLKSEMNISGSEIEILVHIWSFITGLAVLVRSPIGDNFNSNTIEETVSTMLDIYVKGAKQ</sequence>
<name>J7TG32_STRSL</name>
<dbReference type="AlphaFoldDB" id="J7TG32"/>
<feature type="domain" description="HTH tetR-type" evidence="3">
    <location>
        <begin position="12"/>
        <end position="72"/>
    </location>
</feature>
<dbReference type="PROSITE" id="PS50977">
    <property type="entry name" value="HTH_TETR_2"/>
    <property type="match status" value="1"/>
</dbReference>
<dbReference type="Proteomes" id="UP000006983">
    <property type="component" value="Unassembled WGS sequence"/>
</dbReference>
<gene>
    <name evidence="4" type="ORF">RSSL_00534</name>
</gene>
<organism evidence="4 5">
    <name type="scientific">Streptococcus salivarius K12</name>
    <dbReference type="NCBI Taxonomy" id="1200793"/>
    <lineage>
        <taxon>Bacteria</taxon>
        <taxon>Bacillati</taxon>
        <taxon>Bacillota</taxon>
        <taxon>Bacilli</taxon>
        <taxon>Lactobacillales</taxon>
        <taxon>Streptococcaceae</taxon>
        <taxon>Streptococcus</taxon>
    </lineage>
</organism>
<dbReference type="InterPro" id="IPR050624">
    <property type="entry name" value="HTH-type_Tx_Regulator"/>
</dbReference>
<evidence type="ECO:0000256" key="2">
    <source>
        <dbReference type="PROSITE-ProRule" id="PRU00335"/>
    </source>
</evidence>